<dbReference type="Proteomes" id="UP000694915">
    <property type="component" value="Unplaced"/>
</dbReference>
<evidence type="ECO:0000256" key="8">
    <source>
        <dbReference type="ARBA" id="ARBA00023157"/>
    </source>
</evidence>
<evidence type="ECO:0000313" key="12">
    <source>
        <dbReference type="Proteomes" id="UP000694915"/>
    </source>
</evidence>
<dbReference type="GeneID" id="113455799"/>
<evidence type="ECO:0000256" key="2">
    <source>
        <dbReference type="ARBA" id="ARBA00022475"/>
    </source>
</evidence>
<protein>
    <submittedName>
        <fullName evidence="13">Leukocyte immunoglobulin-like receptor subfamily B member 3A</fullName>
    </submittedName>
</protein>
<evidence type="ECO:0000256" key="10">
    <source>
        <dbReference type="ARBA" id="ARBA00023319"/>
    </source>
</evidence>
<evidence type="ECO:0000256" key="4">
    <source>
        <dbReference type="ARBA" id="ARBA00022729"/>
    </source>
</evidence>
<dbReference type="PANTHER" id="PTHR11738:SF179">
    <property type="entry name" value="LEUKOCYTE IMMUNOGLOBULIN-LIKE RECEPTOR SUBFAMILY A MEMBER 5"/>
    <property type="match status" value="1"/>
</dbReference>
<dbReference type="SMART" id="SM00409">
    <property type="entry name" value="IG"/>
    <property type="match status" value="3"/>
</dbReference>
<dbReference type="InterPro" id="IPR050412">
    <property type="entry name" value="Ig-like_Receptors_ImmuneReg"/>
</dbReference>
<evidence type="ECO:0000256" key="3">
    <source>
        <dbReference type="ARBA" id="ARBA00022692"/>
    </source>
</evidence>
<keyword evidence="4" id="KW-0732">Signal</keyword>
<keyword evidence="7" id="KW-0472">Membrane</keyword>
<keyword evidence="5" id="KW-0677">Repeat</keyword>
<feature type="domain" description="Ig-like" evidence="11">
    <location>
        <begin position="235"/>
        <end position="329"/>
    </location>
</feature>
<organism evidence="12 13">
    <name type="scientific">Microtus ochrogaster</name>
    <name type="common">Prairie vole</name>
    <dbReference type="NCBI Taxonomy" id="79684"/>
    <lineage>
        <taxon>Eukaryota</taxon>
        <taxon>Metazoa</taxon>
        <taxon>Chordata</taxon>
        <taxon>Craniata</taxon>
        <taxon>Vertebrata</taxon>
        <taxon>Euteleostomi</taxon>
        <taxon>Mammalia</taxon>
        <taxon>Eutheria</taxon>
        <taxon>Euarchontoglires</taxon>
        <taxon>Glires</taxon>
        <taxon>Rodentia</taxon>
        <taxon>Myomorpha</taxon>
        <taxon>Muroidea</taxon>
        <taxon>Cricetidae</taxon>
        <taxon>Arvicolinae</taxon>
        <taxon>Microtus</taxon>
    </lineage>
</organism>
<keyword evidence="6" id="KW-1133">Transmembrane helix</keyword>
<dbReference type="InterPro" id="IPR036179">
    <property type="entry name" value="Ig-like_dom_sf"/>
</dbReference>
<sequence>MRADAVKLKNILGQSIGIQSLMSYGIDIDFLAGSLPNPVLRAEPGSVVANGSQVTVICEGTPGARDYYLYQIGNQGSLQRLTPIKPGNIAKFLIPIIQWSHAGRYLCFYHKPPRWSKKSNTLELVVTGYLLPKPMLSSLTSLVVTSGEIMTFQCASWERYNGFVLTKEDEKFSRLQDSQYINSTEQFQALFHTGPVTVSHTGIFRCYGYKNSTYMWSNPSDSLEIHIAGQLHDTPTLSVLPGSRMSSGEDVTLVCQSSHRRDSFVLSKEGTAHSLLYLRSVLQDKLYQAKFFMRNVTFTHGGTYKCYSSEDLYPYLLSYPSNAVELVVSGSSADPDSLSKEPIPTFDWTYTSLDSVWATVFQNVKERSIVNIFKFLSAVTYVGTSLDIGDFQNLVLK</sequence>
<dbReference type="InterPro" id="IPR003599">
    <property type="entry name" value="Ig_sub"/>
</dbReference>
<keyword evidence="10" id="KW-0393">Immunoglobulin domain</keyword>
<evidence type="ECO:0000313" key="13">
    <source>
        <dbReference type="RefSeq" id="XP_026634093.1"/>
    </source>
</evidence>
<keyword evidence="12" id="KW-1185">Reference proteome</keyword>
<dbReference type="InterPro" id="IPR013783">
    <property type="entry name" value="Ig-like_fold"/>
</dbReference>
<gene>
    <name evidence="13" type="primary">LOC113455799</name>
</gene>
<dbReference type="Gene3D" id="2.60.40.10">
    <property type="entry name" value="Immunoglobulins"/>
    <property type="match status" value="3"/>
</dbReference>
<keyword evidence="3" id="KW-0812">Transmembrane</keyword>
<evidence type="ECO:0000256" key="7">
    <source>
        <dbReference type="ARBA" id="ARBA00023136"/>
    </source>
</evidence>
<comment type="subcellular location">
    <subcellularLocation>
        <location evidence="1">Cell membrane</location>
        <topology evidence="1">Single-pass membrane protein</topology>
    </subcellularLocation>
</comment>
<evidence type="ECO:0000259" key="11">
    <source>
        <dbReference type="PROSITE" id="PS50835"/>
    </source>
</evidence>
<dbReference type="PROSITE" id="PS50835">
    <property type="entry name" value="IG_LIKE"/>
    <property type="match status" value="1"/>
</dbReference>
<evidence type="ECO:0000256" key="5">
    <source>
        <dbReference type="ARBA" id="ARBA00022737"/>
    </source>
</evidence>
<dbReference type="PANTHER" id="PTHR11738">
    <property type="entry name" value="MHC CLASS I NK CELL RECEPTOR"/>
    <property type="match status" value="1"/>
</dbReference>
<dbReference type="RefSeq" id="XP_026634093.1">
    <property type="nucleotide sequence ID" value="XM_026778292.1"/>
</dbReference>
<keyword evidence="9" id="KW-0325">Glycoprotein</keyword>
<evidence type="ECO:0000256" key="6">
    <source>
        <dbReference type="ARBA" id="ARBA00022989"/>
    </source>
</evidence>
<keyword evidence="2" id="KW-1003">Cell membrane</keyword>
<evidence type="ECO:0000256" key="1">
    <source>
        <dbReference type="ARBA" id="ARBA00004162"/>
    </source>
</evidence>
<dbReference type="Pfam" id="PF13895">
    <property type="entry name" value="Ig_2"/>
    <property type="match status" value="2"/>
</dbReference>
<reference evidence="13" key="1">
    <citation type="submission" date="2025-08" db="UniProtKB">
        <authorList>
            <consortium name="RefSeq"/>
        </authorList>
    </citation>
    <scope>IDENTIFICATION</scope>
</reference>
<dbReference type="InterPro" id="IPR007110">
    <property type="entry name" value="Ig-like_dom"/>
</dbReference>
<dbReference type="SUPFAM" id="SSF48726">
    <property type="entry name" value="Immunoglobulin"/>
    <property type="match status" value="3"/>
</dbReference>
<accession>A0ABM1TWI1</accession>
<proteinExistence type="predicted"/>
<name>A0ABM1TWI1_MICOH</name>
<keyword evidence="8" id="KW-1015">Disulfide bond</keyword>
<evidence type="ECO:0000256" key="9">
    <source>
        <dbReference type="ARBA" id="ARBA00023180"/>
    </source>
</evidence>